<protein>
    <recommendedName>
        <fullName evidence="4">DNA replication factor Cdt1 C-terminal domain-containing protein</fullName>
    </recommendedName>
</protein>
<evidence type="ECO:0000256" key="2">
    <source>
        <dbReference type="ARBA" id="ARBA00023306"/>
    </source>
</evidence>
<evidence type="ECO:0000256" key="1">
    <source>
        <dbReference type="ARBA" id="ARBA00008356"/>
    </source>
</evidence>
<feature type="compositionally biased region" description="Low complexity" evidence="3">
    <location>
        <begin position="340"/>
        <end position="361"/>
    </location>
</feature>
<sequence length="496" mass="54473">MAVSRKRKHAVAEEPQPSKQTTHGKTQRNMKIFASVDKKDINVDAGSKKRKVVHTREPTPPPVVLSKPTTAKSEKKRKRSLDSVAEEADDEIEVAPKAHTRIFKQFVRKQDHSDTPRSKRARNAVPPSPKETPSKRAAALFDNLKLDSSAIPCALGEQQIAYDTPPKTPEAEETAQAVSLPTEVQELCQMHAAFLTALSLYYAHNGTSSPVDVNALLPQITKVWKKRAVRVEDLRRLLAIGHQGHDGFLLMDYRRAGIRLARVQPRGRALKRAASYVDEDGLNACFEDALQQKWRNWEGKSSGADFVKQLPLADITLNDTAAKAAPMFARGQQRLADLKASQAAAHAEASQPSTPDPSTSQKTVQAVENRSTSLLDRILAKQASTASMPAGPTKQQLERKAALHRVEEIARVLEMLTGGKARCSLSMGAMVQQLQQSLRSPISREEVERCLGLMASEITPGFVSIVVSVAVKGVVVNRALKVDLVTLRERVEDAMP</sequence>
<dbReference type="Pfam" id="PF16679">
    <property type="entry name" value="CDT1_C"/>
    <property type="match status" value="1"/>
</dbReference>
<dbReference type="Gene3D" id="1.10.10.1420">
    <property type="entry name" value="DNA replication factor Cdt1, C-terminal WH domain"/>
    <property type="match status" value="1"/>
</dbReference>
<dbReference type="OrthoDB" id="341730at2759"/>
<gene>
    <name evidence="5" type="ORF">EJ03DRAFT_328216</name>
</gene>
<dbReference type="InterPro" id="IPR032054">
    <property type="entry name" value="Cdt1_C"/>
</dbReference>
<proteinExistence type="inferred from homology"/>
<dbReference type="Proteomes" id="UP000799436">
    <property type="component" value="Unassembled WGS sequence"/>
</dbReference>
<dbReference type="EMBL" id="ML995843">
    <property type="protein sequence ID" value="KAF2768563.1"/>
    <property type="molecule type" value="Genomic_DNA"/>
</dbReference>
<reference evidence="5" key="1">
    <citation type="journal article" date="2020" name="Stud. Mycol.">
        <title>101 Dothideomycetes genomes: a test case for predicting lifestyles and emergence of pathogens.</title>
        <authorList>
            <person name="Haridas S."/>
            <person name="Albert R."/>
            <person name="Binder M."/>
            <person name="Bloem J."/>
            <person name="Labutti K."/>
            <person name="Salamov A."/>
            <person name="Andreopoulos B."/>
            <person name="Baker S."/>
            <person name="Barry K."/>
            <person name="Bills G."/>
            <person name="Bluhm B."/>
            <person name="Cannon C."/>
            <person name="Castanera R."/>
            <person name="Culley D."/>
            <person name="Daum C."/>
            <person name="Ezra D."/>
            <person name="Gonzalez J."/>
            <person name="Henrissat B."/>
            <person name="Kuo A."/>
            <person name="Liang C."/>
            <person name="Lipzen A."/>
            <person name="Lutzoni F."/>
            <person name="Magnuson J."/>
            <person name="Mondo S."/>
            <person name="Nolan M."/>
            <person name="Ohm R."/>
            <person name="Pangilinan J."/>
            <person name="Park H.-J."/>
            <person name="Ramirez L."/>
            <person name="Alfaro M."/>
            <person name="Sun H."/>
            <person name="Tritt A."/>
            <person name="Yoshinaga Y."/>
            <person name="Zwiers L.-H."/>
            <person name="Turgeon B."/>
            <person name="Goodwin S."/>
            <person name="Spatafora J."/>
            <person name="Crous P."/>
            <person name="Grigoriev I."/>
        </authorList>
    </citation>
    <scope>NUCLEOTIDE SEQUENCE</scope>
    <source>
        <strain evidence="5">CBS 116005</strain>
    </source>
</reference>
<feature type="compositionally biased region" description="Basic and acidic residues" evidence="3">
    <location>
        <begin position="108"/>
        <end position="117"/>
    </location>
</feature>
<feature type="domain" description="DNA replication factor Cdt1 C-terminal" evidence="4">
    <location>
        <begin position="373"/>
        <end position="467"/>
    </location>
</feature>
<evidence type="ECO:0000259" key="4">
    <source>
        <dbReference type="Pfam" id="PF16679"/>
    </source>
</evidence>
<evidence type="ECO:0000256" key="3">
    <source>
        <dbReference type="SAM" id="MobiDB-lite"/>
    </source>
</evidence>
<feature type="region of interest" description="Disordered" evidence="3">
    <location>
        <begin position="1"/>
        <end position="92"/>
    </location>
</feature>
<feature type="compositionally biased region" description="Polar residues" evidence="3">
    <location>
        <begin position="17"/>
        <end position="29"/>
    </location>
</feature>
<organism evidence="5 6">
    <name type="scientific">Teratosphaeria nubilosa</name>
    <dbReference type="NCBI Taxonomy" id="161662"/>
    <lineage>
        <taxon>Eukaryota</taxon>
        <taxon>Fungi</taxon>
        <taxon>Dikarya</taxon>
        <taxon>Ascomycota</taxon>
        <taxon>Pezizomycotina</taxon>
        <taxon>Dothideomycetes</taxon>
        <taxon>Dothideomycetidae</taxon>
        <taxon>Mycosphaerellales</taxon>
        <taxon>Teratosphaeriaceae</taxon>
        <taxon>Teratosphaeria</taxon>
    </lineage>
</organism>
<comment type="similarity">
    <text evidence="1">Belongs to the Cdt1 family.</text>
</comment>
<dbReference type="Pfam" id="PF26121">
    <property type="entry name" value="HTH_CDT1"/>
    <property type="match status" value="1"/>
</dbReference>
<accession>A0A6G1L6K1</accession>
<evidence type="ECO:0000313" key="6">
    <source>
        <dbReference type="Proteomes" id="UP000799436"/>
    </source>
</evidence>
<keyword evidence="2" id="KW-0131">Cell cycle</keyword>
<evidence type="ECO:0000313" key="5">
    <source>
        <dbReference type="EMBL" id="KAF2768563.1"/>
    </source>
</evidence>
<dbReference type="InterPro" id="IPR038090">
    <property type="entry name" value="Cdt1_C_WH_dom_sf"/>
</dbReference>
<name>A0A6G1L6K1_9PEZI</name>
<keyword evidence="6" id="KW-1185">Reference proteome</keyword>
<feature type="region of interest" description="Disordered" evidence="3">
    <location>
        <begin position="339"/>
        <end position="367"/>
    </location>
</feature>
<feature type="region of interest" description="Disordered" evidence="3">
    <location>
        <begin position="106"/>
        <end position="135"/>
    </location>
</feature>
<dbReference type="AlphaFoldDB" id="A0A6G1L6K1"/>